<evidence type="ECO:0000256" key="1">
    <source>
        <dbReference type="SAM" id="MobiDB-lite"/>
    </source>
</evidence>
<dbReference type="AlphaFoldDB" id="A0A7S9KK51"/>
<feature type="region of interest" description="Disordered" evidence="1">
    <location>
        <begin position="172"/>
        <end position="245"/>
    </location>
</feature>
<feature type="region of interest" description="Disordered" evidence="1">
    <location>
        <begin position="266"/>
        <end position="298"/>
    </location>
</feature>
<reference evidence="2 3" key="1">
    <citation type="journal article" date="2018" name="PLoS Genet.">
        <title>Repeat elements organise 3D genome structure and mediate transcription in the filamentous fungus Epichloe festucae.</title>
        <authorList>
            <person name="Winter D.J."/>
            <person name="Ganley A.R.D."/>
            <person name="Young C.A."/>
            <person name="Liachko I."/>
            <person name="Schardl C.L."/>
            <person name="Dupont P.Y."/>
            <person name="Berry D."/>
            <person name="Ram A."/>
            <person name="Scott B."/>
            <person name="Cox M.P."/>
        </authorList>
    </citation>
    <scope>NUCLEOTIDE SEQUENCE [LARGE SCALE GENOMIC DNA]</scope>
    <source>
        <strain evidence="2 3">Fl1</strain>
    </source>
</reference>
<evidence type="ECO:0000313" key="2">
    <source>
        <dbReference type="EMBL" id="QPG93561.1"/>
    </source>
</evidence>
<evidence type="ECO:0000313" key="3">
    <source>
        <dbReference type="Proteomes" id="UP000594364"/>
    </source>
</evidence>
<accession>A0A7S9KK51</accession>
<sequence>MPWRDPPEVDFNQSEEYRWPFWNVDLEEEDLFGILHKRFNTTQMFIQDPKAFHKDVCEMAYLASDQADFYDRLQERSDKRLEELKSALKVLDLLDSGGFYNLDDKQKFAFFRSRRFASLDCLILFFASFLGPNHHGQLPSECRHYLMDTSTSYGQVSCDADLQDPTAVTPMRTERAWPQEQQESEQGSRARKRKRSGSATDGDSAGRDSKSQIKRKATEMNISNANKRSGMEKSEKPSHTYLDSKNCRRQVAVDIRPSFAEPRNYVSKLSGSSPILRRSQRIAAKSGCSQGPSGEKPP</sequence>
<gene>
    <name evidence="2" type="ORF">C2857_000805</name>
</gene>
<feature type="compositionally biased region" description="Basic and acidic residues" evidence="1">
    <location>
        <begin position="229"/>
        <end position="238"/>
    </location>
</feature>
<dbReference type="EMBL" id="CP031385">
    <property type="protein sequence ID" value="QPG93561.1"/>
    <property type="molecule type" value="Genomic_DNA"/>
</dbReference>
<keyword evidence="3" id="KW-1185">Reference proteome</keyword>
<dbReference type="OrthoDB" id="4366798at2759"/>
<name>A0A7S9KK51_EPIFF</name>
<protein>
    <submittedName>
        <fullName evidence="2">Uncharacterized protein</fullName>
    </submittedName>
</protein>
<proteinExistence type="predicted"/>
<organism evidence="2 3">
    <name type="scientific">Epichloe festucae (strain Fl1)</name>
    <dbReference type="NCBI Taxonomy" id="877507"/>
    <lineage>
        <taxon>Eukaryota</taxon>
        <taxon>Fungi</taxon>
        <taxon>Dikarya</taxon>
        <taxon>Ascomycota</taxon>
        <taxon>Pezizomycotina</taxon>
        <taxon>Sordariomycetes</taxon>
        <taxon>Hypocreomycetidae</taxon>
        <taxon>Hypocreales</taxon>
        <taxon>Clavicipitaceae</taxon>
        <taxon>Epichloe</taxon>
    </lineage>
</organism>
<dbReference type="Proteomes" id="UP000594364">
    <property type="component" value="Chromosome 1"/>
</dbReference>